<organism evidence="1 2">
    <name type="scientific">Paenibacillus albilobatus</name>
    <dbReference type="NCBI Taxonomy" id="2716884"/>
    <lineage>
        <taxon>Bacteria</taxon>
        <taxon>Bacillati</taxon>
        <taxon>Bacillota</taxon>
        <taxon>Bacilli</taxon>
        <taxon>Bacillales</taxon>
        <taxon>Paenibacillaceae</taxon>
        <taxon>Paenibacillus</taxon>
    </lineage>
</organism>
<proteinExistence type="predicted"/>
<reference evidence="1" key="1">
    <citation type="submission" date="2021-03" db="EMBL/GenBank/DDBJ databases">
        <title>Antimicrobial resistance genes in bacteria isolated from Japanese honey, and their potential for conferring macrolide and lincosamide resistance in the American foulbrood pathogen Paenibacillus larvae.</title>
        <authorList>
            <person name="Okamoto M."/>
            <person name="Kumagai M."/>
            <person name="Kanamori H."/>
            <person name="Takamatsu D."/>
        </authorList>
    </citation>
    <scope>NUCLEOTIDE SEQUENCE</scope>
    <source>
        <strain evidence="1">J2TS6</strain>
    </source>
</reference>
<name>A0A920CE48_9BACL</name>
<gene>
    <name evidence="1" type="ORF">J2TS6_56240</name>
</gene>
<dbReference type="Gene3D" id="1.10.287.1100">
    <property type="entry name" value="Sporulation inhibitor A"/>
    <property type="match status" value="1"/>
</dbReference>
<accession>A0A920CE48</accession>
<comment type="caution">
    <text evidence="1">The sequence shown here is derived from an EMBL/GenBank/DDBJ whole genome shotgun (WGS) entry which is preliminary data.</text>
</comment>
<dbReference type="Proteomes" id="UP000679779">
    <property type="component" value="Unassembled WGS sequence"/>
</dbReference>
<dbReference type="InterPro" id="IPR036916">
    <property type="entry name" value="Sda_sf"/>
</dbReference>
<dbReference type="AlphaFoldDB" id="A0A920CE48"/>
<sequence>MSEYGIYGTLNDDLLTAAYTEALALWKSAAEIEIEFLHALYKEICRRKLDQVLAAPPMK</sequence>
<keyword evidence="2" id="KW-1185">Reference proteome</keyword>
<dbReference type="EMBL" id="BORQ01000010">
    <property type="protein sequence ID" value="GIO34483.1"/>
    <property type="molecule type" value="Genomic_DNA"/>
</dbReference>
<protein>
    <submittedName>
        <fullName evidence="1">Uncharacterized protein</fullName>
    </submittedName>
</protein>
<evidence type="ECO:0000313" key="1">
    <source>
        <dbReference type="EMBL" id="GIO34483.1"/>
    </source>
</evidence>
<dbReference type="RefSeq" id="WP_160043992.1">
    <property type="nucleotide sequence ID" value="NZ_BORQ01000010.1"/>
</dbReference>
<evidence type="ECO:0000313" key="2">
    <source>
        <dbReference type="Proteomes" id="UP000679779"/>
    </source>
</evidence>